<evidence type="ECO:0000256" key="10">
    <source>
        <dbReference type="ARBA" id="ARBA00022857"/>
    </source>
</evidence>
<evidence type="ECO:0000256" key="15">
    <source>
        <dbReference type="ARBA" id="ARBA00048841"/>
    </source>
</evidence>
<evidence type="ECO:0000256" key="5">
    <source>
        <dbReference type="ARBA" id="ARBA00013213"/>
    </source>
</evidence>
<evidence type="ECO:0000256" key="18">
    <source>
        <dbReference type="RuleBase" id="RU000579"/>
    </source>
</evidence>
<evidence type="ECO:0000313" key="21">
    <source>
        <dbReference type="EMBL" id="AEF94840.1"/>
    </source>
</evidence>
<dbReference type="KEGG" id="dca:Desca_2001"/>
<evidence type="ECO:0000256" key="7">
    <source>
        <dbReference type="ARBA" id="ARBA00022605"/>
    </source>
</evidence>
<dbReference type="GO" id="GO:0046872">
    <property type="term" value="F:metal ion binding"/>
    <property type="evidence" value="ECO:0007669"/>
    <property type="project" value="UniProtKB-KW"/>
</dbReference>
<reference evidence="21 22" key="1">
    <citation type="submission" date="2011-05" db="EMBL/GenBank/DDBJ databases">
        <title>Complete sequence of Desulfotomaculum carboxydivorans CO-1-SRB.</title>
        <authorList>
            <consortium name="US DOE Joint Genome Institute"/>
            <person name="Lucas S."/>
            <person name="Han J."/>
            <person name="Lapidus A."/>
            <person name="Cheng J.-F."/>
            <person name="Goodwin L."/>
            <person name="Pitluck S."/>
            <person name="Peters L."/>
            <person name="Mikhailova N."/>
            <person name="Lu M."/>
            <person name="Han C."/>
            <person name="Tapia R."/>
            <person name="Land M."/>
            <person name="Hauser L."/>
            <person name="Kyrpides N."/>
            <person name="Ivanova N."/>
            <person name="Pagani I."/>
            <person name="Stams A."/>
            <person name="Plugge C."/>
            <person name="Muyzer G."/>
            <person name="Kuever J."/>
            <person name="Parshina S."/>
            <person name="Ivanova A."/>
            <person name="Nazina T."/>
            <person name="Woyke T."/>
        </authorList>
    </citation>
    <scope>NUCLEOTIDE SEQUENCE [LARGE SCALE GENOMIC DNA]</scope>
    <source>
        <strain evidence="22">DSM 14880 / VKM B-2319 / CO-1-SRB</strain>
    </source>
</reference>
<dbReference type="Gene3D" id="3.40.50.720">
    <property type="entry name" value="NAD(P)-binding Rossmann-like Domain"/>
    <property type="match status" value="1"/>
</dbReference>
<keyword evidence="8 18" id="KW-0791">Threonine biosynthesis</keyword>
<evidence type="ECO:0000256" key="8">
    <source>
        <dbReference type="ARBA" id="ARBA00022697"/>
    </source>
</evidence>
<dbReference type="PROSITE" id="PS01042">
    <property type="entry name" value="HOMOSER_DHGENASE"/>
    <property type="match status" value="1"/>
</dbReference>
<dbReference type="InterPro" id="IPR019811">
    <property type="entry name" value="HDH_CS"/>
</dbReference>
<dbReference type="PROSITE" id="PS51671">
    <property type="entry name" value="ACT"/>
    <property type="match status" value="1"/>
</dbReference>
<dbReference type="FunFam" id="3.30.70.260:FF:000030">
    <property type="entry name" value="Homoserine dehydrogenase"/>
    <property type="match status" value="1"/>
</dbReference>
<dbReference type="FunFam" id="3.40.50.720:FF:000062">
    <property type="entry name" value="Homoserine dehydrogenase"/>
    <property type="match status" value="1"/>
</dbReference>
<gene>
    <name evidence="21" type="ordered locus">Desca_2001</name>
</gene>
<dbReference type="Gene3D" id="3.30.70.260">
    <property type="match status" value="1"/>
</dbReference>
<keyword evidence="12" id="KW-0520">NAD</keyword>
<dbReference type="RefSeq" id="WP_013810495.1">
    <property type="nucleotide sequence ID" value="NC_015565.1"/>
</dbReference>
<feature type="domain" description="ACT" evidence="20">
    <location>
        <begin position="352"/>
        <end position="426"/>
    </location>
</feature>
<evidence type="ECO:0000256" key="11">
    <source>
        <dbReference type="ARBA" id="ARBA00023002"/>
    </source>
</evidence>
<dbReference type="HOGENOM" id="CLU_009116_1_0_9"/>
<comment type="similarity">
    <text evidence="4 19">Belongs to the homoserine dehydrogenase family.</text>
</comment>
<dbReference type="Proteomes" id="UP000009226">
    <property type="component" value="Chromosome"/>
</dbReference>
<evidence type="ECO:0000256" key="17">
    <source>
        <dbReference type="PIRSR" id="PIRSR000098-2"/>
    </source>
</evidence>
<keyword evidence="22" id="KW-1185">Reference proteome</keyword>
<dbReference type="InterPro" id="IPR002912">
    <property type="entry name" value="ACT_dom"/>
</dbReference>
<accession>F6B968</accession>
<evidence type="ECO:0000313" key="22">
    <source>
        <dbReference type="Proteomes" id="UP000009226"/>
    </source>
</evidence>
<dbReference type="InterPro" id="IPR005106">
    <property type="entry name" value="Asp/hSer_DH_NAD-bd"/>
</dbReference>
<dbReference type="EC" id="1.1.1.3" evidence="5 18"/>
<keyword evidence="10 17" id="KW-0521">NADP</keyword>
<evidence type="ECO:0000256" key="2">
    <source>
        <dbReference type="ARBA" id="ARBA00005056"/>
    </source>
</evidence>
<keyword evidence="13" id="KW-0915">Sodium</keyword>
<dbReference type="EMBL" id="CP002736">
    <property type="protein sequence ID" value="AEF94840.1"/>
    <property type="molecule type" value="Genomic_DNA"/>
</dbReference>
<dbReference type="InterPro" id="IPR045865">
    <property type="entry name" value="ACT-like_dom_sf"/>
</dbReference>
<dbReference type="GO" id="GO:0009086">
    <property type="term" value="P:methionine biosynthetic process"/>
    <property type="evidence" value="ECO:0007669"/>
    <property type="project" value="UniProtKB-KW"/>
</dbReference>
<dbReference type="GO" id="GO:0050661">
    <property type="term" value="F:NADP binding"/>
    <property type="evidence" value="ECO:0007669"/>
    <property type="project" value="InterPro"/>
</dbReference>
<keyword evidence="7 18" id="KW-0028">Amino-acid biosynthesis</keyword>
<name>F6B968_DESCC</name>
<proteinExistence type="inferred from homology"/>
<evidence type="ECO:0000256" key="9">
    <source>
        <dbReference type="ARBA" id="ARBA00022723"/>
    </source>
</evidence>
<dbReference type="InterPro" id="IPR016204">
    <property type="entry name" value="HDH"/>
</dbReference>
<dbReference type="InterPro" id="IPR036291">
    <property type="entry name" value="NAD(P)-bd_dom_sf"/>
</dbReference>
<dbReference type="Pfam" id="PF00742">
    <property type="entry name" value="Homoserine_dh"/>
    <property type="match status" value="1"/>
</dbReference>
<evidence type="ECO:0000256" key="16">
    <source>
        <dbReference type="PIRSR" id="PIRSR000098-1"/>
    </source>
</evidence>
<feature type="active site" description="Proton donor" evidence="16">
    <location>
        <position position="207"/>
    </location>
</feature>
<dbReference type="NCBIfam" id="NF004976">
    <property type="entry name" value="PRK06349.1"/>
    <property type="match status" value="1"/>
</dbReference>
<evidence type="ECO:0000259" key="20">
    <source>
        <dbReference type="PROSITE" id="PS51671"/>
    </source>
</evidence>
<dbReference type="AlphaFoldDB" id="F6B968"/>
<dbReference type="SUPFAM" id="SSF51735">
    <property type="entry name" value="NAD(P)-binding Rossmann-fold domains"/>
    <property type="match status" value="1"/>
</dbReference>
<dbReference type="UniPathway" id="UPA00050">
    <property type="reaction ID" value="UER00063"/>
</dbReference>
<comment type="pathway">
    <text evidence="2 18">Amino-acid biosynthesis; L-threonine biosynthesis; L-threonine from L-aspartate: step 3/5.</text>
</comment>
<comment type="pathway">
    <text evidence="3 18">Amino-acid biosynthesis; L-methionine biosynthesis via de novo pathway; L-homoserine from L-aspartate: step 3/3.</text>
</comment>
<dbReference type="Gene3D" id="3.30.360.10">
    <property type="entry name" value="Dihydrodipicolinate Reductase, domain 2"/>
    <property type="match status" value="1"/>
</dbReference>
<evidence type="ECO:0000256" key="12">
    <source>
        <dbReference type="ARBA" id="ARBA00023027"/>
    </source>
</evidence>
<dbReference type="FunFam" id="3.30.360.10:FF:000005">
    <property type="entry name" value="Homoserine dehydrogenase"/>
    <property type="match status" value="1"/>
</dbReference>
<evidence type="ECO:0000256" key="6">
    <source>
        <dbReference type="ARBA" id="ARBA00013376"/>
    </source>
</evidence>
<comment type="catalytic activity">
    <reaction evidence="15">
        <text>L-homoserine + NADP(+) = L-aspartate 4-semialdehyde + NADPH + H(+)</text>
        <dbReference type="Rhea" id="RHEA:15761"/>
        <dbReference type="ChEBI" id="CHEBI:15378"/>
        <dbReference type="ChEBI" id="CHEBI:57476"/>
        <dbReference type="ChEBI" id="CHEBI:57783"/>
        <dbReference type="ChEBI" id="CHEBI:58349"/>
        <dbReference type="ChEBI" id="CHEBI:537519"/>
        <dbReference type="EC" id="1.1.1.3"/>
    </reaction>
    <physiologicalReaction direction="right-to-left" evidence="15">
        <dbReference type="Rhea" id="RHEA:15763"/>
    </physiologicalReaction>
</comment>
<keyword evidence="14 18" id="KW-0486">Methionine biosynthesis</keyword>
<evidence type="ECO:0000256" key="19">
    <source>
        <dbReference type="RuleBase" id="RU004171"/>
    </source>
</evidence>
<dbReference type="GO" id="GO:0004412">
    <property type="term" value="F:homoserine dehydrogenase activity"/>
    <property type="evidence" value="ECO:0007669"/>
    <property type="project" value="UniProtKB-EC"/>
</dbReference>
<dbReference type="UniPathway" id="UPA00051">
    <property type="reaction ID" value="UER00465"/>
</dbReference>
<dbReference type="STRING" id="868595.Desca_2001"/>
<organism evidence="21 22">
    <name type="scientific">Desulfotomaculum nigrificans (strain DSM 14880 / VKM B-2319 / CO-1-SRB)</name>
    <name type="common">Desulfotomaculum carboxydivorans</name>
    <dbReference type="NCBI Taxonomy" id="868595"/>
    <lineage>
        <taxon>Bacteria</taxon>
        <taxon>Bacillati</taxon>
        <taxon>Bacillota</taxon>
        <taxon>Clostridia</taxon>
        <taxon>Eubacteriales</taxon>
        <taxon>Desulfotomaculaceae</taxon>
        <taxon>Desulfotomaculum</taxon>
    </lineage>
</organism>
<comment type="cofactor">
    <cofactor evidence="1">
        <name>a metal cation</name>
        <dbReference type="ChEBI" id="CHEBI:25213"/>
    </cofactor>
</comment>
<dbReference type="Pfam" id="PF03447">
    <property type="entry name" value="NAD_binding_3"/>
    <property type="match status" value="1"/>
</dbReference>
<keyword evidence="11 18" id="KW-0560">Oxidoreductase</keyword>
<dbReference type="PANTHER" id="PTHR43331:SF1">
    <property type="entry name" value="HOMOSERINE DEHYDROGENASE"/>
    <property type="match status" value="1"/>
</dbReference>
<evidence type="ECO:0000256" key="1">
    <source>
        <dbReference type="ARBA" id="ARBA00001920"/>
    </source>
</evidence>
<feature type="binding site" evidence="17">
    <location>
        <position position="107"/>
    </location>
    <ligand>
        <name>NADPH</name>
        <dbReference type="ChEBI" id="CHEBI:57783"/>
    </ligand>
</feature>
<dbReference type="CDD" id="cd04881">
    <property type="entry name" value="ACT_HSDH-Hom"/>
    <property type="match status" value="1"/>
</dbReference>
<evidence type="ECO:0000256" key="13">
    <source>
        <dbReference type="ARBA" id="ARBA00023053"/>
    </source>
</evidence>
<keyword evidence="9" id="KW-0479">Metal-binding</keyword>
<dbReference type="GO" id="GO:0009088">
    <property type="term" value="P:threonine biosynthetic process"/>
    <property type="evidence" value="ECO:0007669"/>
    <property type="project" value="UniProtKB-UniPathway"/>
</dbReference>
<dbReference type="SUPFAM" id="SSF55021">
    <property type="entry name" value="ACT-like"/>
    <property type="match status" value="1"/>
</dbReference>
<dbReference type="PIRSF" id="PIRSF000098">
    <property type="entry name" value="Homoser_dehydrog"/>
    <property type="match status" value="1"/>
</dbReference>
<feature type="binding site" evidence="17">
    <location>
        <position position="192"/>
    </location>
    <ligand>
        <name>L-homoserine</name>
        <dbReference type="ChEBI" id="CHEBI:57476"/>
    </ligand>
</feature>
<evidence type="ECO:0000256" key="3">
    <source>
        <dbReference type="ARBA" id="ARBA00005062"/>
    </source>
</evidence>
<sequence length="435" mass="46654">MERQIIKIGLLGLGTVGRGVFRILQENRESIQQRIGARLEIKKILVRSLAKDRGIELPAGILTTDLNEITGDPEIKIVVEVLGGTNPTLDYVLAALSNGKSVVTANKDMVAEYGQVLFETAKKYNCDLLFEASVAGGIPIIRTLKQSLAGNRIEEVFGIINGTTNYMLTKMTREGSDFAQVLAEAQAKGYAEADPTADVGGFDAARKIAILASIAFNTRVPLSKVHTEGITGITADDITFANELGYVIKLLGIAKNRPDGIEVRVHPTFIPKHHPLAAVGDVFNAVFVRGNAVGDTMFYGKGAGELPTASAVVADIMDAARDIMQGVPGFIGCTCFDHKPVLDIGETFSKYYIRLKVADKPGVLASVALIFGNKEVSLKSVIQKGATGKTAELVLITHKVQEQNVQDALMDLKQLSSVLEVANVIRVEGEDNGHA</sequence>
<dbReference type="Pfam" id="PF01842">
    <property type="entry name" value="ACT"/>
    <property type="match status" value="1"/>
</dbReference>
<protein>
    <recommendedName>
        <fullName evidence="6 18">Homoserine dehydrogenase</fullName>
        <ecNumber evidence="5 18">1.1.1.3</ecNumber>
    </recommendedName>
</protein>
<dbReference type="PANTHER" id="PTHR43331">
    <property type="entry name" value="HOMOSERINE DEHYDROGENASE"/>
    <property type="match status" value="1"/>
</dbReference>
<dbReference type="InterPro" id="IPR001342">
    <property type="entry name" value="HDH_cat"/>
</dbReference>
<dbReference type="eggNOG" id="COG0460">
    <property type="taxonomic scope" value="Bacteria"/>
</dbReference>
<evidence type="ECO:0000256" key="4">
    <source>
        <dbReference type="ARBA" id="ARBA00006753"/>
    </source>
</evidence>
<dbReference type="SUPFAM" id="SSF55347">
    <property type="entry name" value="Glyceraldehyde-3-phosphate dehydrogenase-like, C-terminal domain"/>
    <property type="match status" value="1"/>
</dbReference>
<evidence type="ECO:0000256" key="14">
    <source>
        <dbReference type="ARBA" id="ARBA00023167"/>
    </source>
</evidence>